<sequence length="281" mass="30132">MSLSILSVVLLNIVTSIAIFFVIAVGLAVIFGLMDVVNLAHGEFVMLGAYAAFITSQLGLNPWLSFVIAPVIVAIFGLFIEKILIRHLYGKIMESILATWGLGIILRQVIELIFGKDYKIAPYPVEQTVNVFGAGYPVYRLLIVVLALVIVALLWYLERKTNVGVTVRAVIQNPNLSSALGININRVYSISFVVGSALAGLAGAIIAPLVSVHSGMGINYVMNGFLTVLVGGMGSLFGLVGSASLLGGSESVFSFFFDPVWGSIAVILITIVFMRFKKTSI</sequence>
<dbReference type="InterPro" id="IPR052157">
    <property type="entry name" value="BCAA_transport_permease"/>
</dbReference>
<feature type="transmembrane region" description="Helical" evidence="9">
    <location>
        <begin position="224"/>
        <end position="246"/>
    </location>
</feature>
<name>A0A9X3WM51_9BACI</name>
<comment type="subcellular location">
    <subcellularLocation>
        <location evidence="1">Cell membrane</location>
        <topology evidence="1">Multi-pass membrane protein</topology>
    </subcellularLocation>
</comment>
<keyword evidence="7 9" id="KW-0472">Membrane</keyword>
<evidence type="ECO:0000256" key="9">
    <source>
        <dbReference type="SAM" id="Phobius"/>
    </source>
</evidence>
<dbReference type="GO" id="GO:0005886">
    <property type="term" value="C:plasma membrane"/>
    <property type="evidence" value="ECO:0007669"/>
    <property type="project" value="UniProtKB-SubCell"/>
</dbReference>
<evidence type="ECO:0000256" key="7">
    <source>
        <dbReference type="ARBA" id="ARBA00023136"/>
    </source>
</evidence>
<keyword evidence="5" id="KW-0029">Amino-acid transport</keyword>
<evidence type="ECO:0000256" key="3">
    <source>
        <dbReference type="ARBA" id="ARBA00022475"/>
    </source>
</evidence>
<reference evidence="10" key="1">
    <citation type="submission" date="2022-06" db="EMBL/GenBank/DDBJ databases">
        <title>Aquibacillus sp. a new bacterium isolated from soil saline samples.</title>
        <authorList>
            <person name="Galisteo C."/>
            <person name="De La Haba R."/>
            <person name="Sanchez-Porro C."/>
            <person name="Ventosa A."/>
        </authorList>
    </citation>
    <scope>NUCLEOTIDE SEQUENCE</scope>
    <source>
        <strain evidence="10">JCM 12387</strain>
    </source>
</reference>
<keyword evidence="2" id="KW-0813">Transport</keyword>
<proteinExistence type="inferred from homology"/>
<dbReference type="InterPro" id="IPR001851">
    <property type="entry name" value="ABC_transp_permease"/>
</dbReference>
<dbReference type="EMBL" id="JAMQJZ010000003">
    <property type="protein sequence ID" value="MDC3419864.1"/>
    <property type="molecule type" value="Genomic_DNA"/>
</dbReference>
<organism evidence="10 11">
    <name type="scientific">Aquibacillus koreensis</name>
    <dbReference type="NCBI Taxonomy" id="279446"/>
    <lineage>
        <taxon>Bacteria</taxon>
        <taxon>Bacillati</taxon>
        <taxon>Bacillota</taxon>
        <taxon>Bacilli</taxon>
        <taxon>Bacillales</taxon>
        <taxon>Bacillaceae</taxon>
        <taxon>Aquibacillus</taxon>
    </lineage>
</organism>
<evidence type="ECO:0000256" key="5">
    <source>
        <dbReference type="ARBA" id="ARBA00022970"/>
    </source>
</evidence>
<evidence type="ECO:0000256" key="1">
    <source>
        <dbReference type="ARBA" id="ARBA00004651"/>
    </source>
</evidence>
<feature type="transmembrane region" description="Helical" evidence="9">
    <location>
        <begin position="252"/>
        <end position="274"/>
    </location>
</feature>
<keyword evidence="6 9" id="KW-1133">Transmembrane helix</keyword>
<evidence type="ECO:0000256" key="8">
    <source>
        <dbReference type="ARBA" id="ARBA00037998"/>
    </source>
</evidence>
<evidence type="ECO:0000313" key="10">
    <source>
        <dbReference type="EMBL" id="MDC3419864.1"/>
    </source>
</evidence>
<accession>A0A9X3WM51</accession>
<gene>
    <name evidence="10" type="ORF">NC661_05720</name>
</gene>
<dbReference type="Pfam" id="PF02653">
    <property type="entry name" value="BPD_transp_2"/>
    <property type="match status" value="1"/>
</dbReference>
<feature type="transmembrane region" description="Helical" evidence="9">
    <location>
        <begin position="138"/>
        <end position="157"/>
    </location>
</feature>
<evidence type="ECO:0000256" key="2">
    <source>
        <dbReference type="ARBA" id="ARBA00022448"/>
    </source>
</evidence>
<feature type="transmembrane region" description="Helical" evidence="9">
    <location>
        <begin position="6"/>
        <end position="32"/>
    </location>
</feature>
<evidence type="ECO:0000313" key="11">
    <source>
        <dbReference type="Proteomes" id="UP001145072"/>
    </source>
</evidence>
<keyword evidence="3" id="KW-1003">Cell membrane</keyword>
<dbReference type="GO" id="GO:0022857">
    <property type="term" value="F:transmembrane transporter activity"/>
    <property type="evidence" value="ECO:0007669"/>
    <property type="project" value="InterPro"/>
</dbReference>
<dbReference type="RefSeq" id="WP_259870687.1">
    <property type="nucleotide sequence ID" value="NZ_JAMQJZ010000003.1"/>
</dbReference>
<comment type="similarity">
    <text evidence="8">Belongs to the binding-protein-dependent transport system permease family. LivHM subfamily.</text>
</comment>
<evidence type="ECO:0000256" key="4">
    <source>
        <dbReference type="ARBA" id="ARBA00022692"/>
    </source>
</evidence>
<dbReference type="CDD" id="cd06582">
    <property type="entry name" value="TM_PBP1_LivH_like"/>
    <property type="match status" value="1"/>
</dbReference>
<keyword evidence="11" id="KW-1185">Reference proteome</keyword>
<keyword evidence="4 9" id="KW-0812">Transmembrane</keyword>
<dbReference type="PANTHER" id="PTHR11795">
    <property type="entry name" value="BRANCHED-CHAIN AMINO ACID TRANSPORT SYSTEM PERMEASE PROTEIN LIVH"/>
    <property type="match status" value="1"/>
</dbReference>
<comment type="caution">
    <text evidence="10">The sequence shown here is derived from an EMBL/GenBank/DDBJ whole genome shotgun (WGS) entry which is preliminary data.</text>
</comment>
<dbReference type="AlphaFoldDB" id="A0A9X3WM51"/>
<feature type="transmembrane region" description="Helical" evidence="9">
    <location>
        <begin position="66"/>
        <end position="85"/>
    </location>
</feature>
<feature type="transmembrane region" description="Helical" evidence="9">
    <location>
        <begin position="187"/>
        <end position="212"/>
    </location>
</feature>
<evidence type="ECO:0000256" key="6">
    <source>
        <dbReference type="ARBA" id="ARBA00022989"/>
    </source>
</evidence>
<dbReference type="PANTHER" id="PTHR11795:SF447">
    <property type="entry name" value="ABC TRANSPORTER PERMEASE PROTEIN"/>
    <property type="match status" value="1"/>
</dbReference>
<dbReference type="GO" id="GO:0006865">
    <property type="term" value="P:amino acid transport"/>
    <property type="evidence" value="ECO:0007669"/>
    <property type="project" value="UniProtKB-KW"/>
</dbReference>
<protein>
    <submittedName>
        <fullName evidence="10">Branched-chain amino acid ABC transporter permease</fullName>
    </submittedName>
</protein>
<dbReference type="Proteomes" id="UP001145072">
    <property type="component" value="Unassembled WGS sequence"/>
</dbReference>